<organism evidence="2 3">
    <name type="scientific">Solanum bulbocastanum</name>
    <name type="common">Wild potato</name>
    <dbReference type="NCBI Taxonomy" id="147425"/>
    <lineage>
        <taxon>Eukaryota</taxon>
        <taxon>Viridiplantae</taxon>
        <taxon>Streptophyta</taxon>
        <taxon>Embryophyta</taxon>
        <taxon>Tracheophyta</taxon>
        <taxon>Spermatophyta</taxon>
        <taxon>Magnoliopsida</taxon>
        <taxon>eudicotyledons</taxon>
        <taxon>Gunneridae</taxon>
        <taxon>Pentapetalae</taxon>
        <taxon>asterids</taxon>
        <taxon>lamiids</taxon>
        <taxon>Solanales</taxon>
        <taxon>Solanaceae</taxon>
        <taxon>Solanoideae</taxon>
        <taxon>Solaneae</taxon>
        <taxon>Solanum</taxon>
    </lineage>
</organism>
<feature type="compositionally biased region" description="Basic and acidic residues" evidence="1">
    <location>
        <begin position="1"/>
        <end position="28"/>
    </location>
</feature>
<evidence type="ECO:0000313" key="2">
    <source>
        <dbReference type="EMBL" id="KAK6796195.1"/>
    </source>
</evidence>
<gene>
    <name evidence="2" type="ORF">RDI58_003896</name>
</gene>
<reference evidence="2 3" key="1">
    <citation type="submission" date="2024-02" db="EMBL/GenBank/DDBJ databases">
        <title>de novo genome assembly of Solanum bulbocastanum strain 11H21.</title>
        <authorList>
            <person name="Hosaka A.J."/>
        </authorList>
    </citation>
    <scope>NUCLEOTIDE SEQUENCE [LARGE SCALE GENOMIC DNA]</scope>
    <source>
        <tissue evidence="2">Young leaves</tissue>
    </source>
</reference>
<protein>
    <submittedName>
        <fullName evidence="2">Uncharacterized protein</fullName>
    </submittedName>
</protein>
<feature type="compositionally biased region" description="Basic and acidic residues" evidence="1">
    <location>
        <begin position="36"/>
        <end position="50"/>
    </location>
</feature>
<accession>A0AAN8YKS4</accession>
<proteinExistence type="predicted"/>
<keyword evidence="3" id="KW-1185">Reference proteome</keyword>
<dbReference type="EMBL" id="JBANQN010000002">
    <property type="protein sequence ID" value="KAK6796195.1"/>
    <property type="molecule type" value="Genomic_DNA"/>
</dbReference>
<comment type="caution">
    <text evidence="2">The sequence shown here is derived from an EMBL/GenBank/DDBJ whole genome shotgun (WGS) entry which is preliminary data.</text>
</comment>
<dbReference type="AlphaFoldDB" id="A0AAN8YKS4"/>
<sequence length="140" mass="16450">MKKFEREKSERRKGVHADIPREEKREVLCEENGISSEKKSENERKENRDDHKRKREKDDSEVEREKQESLSEIISYSNFSIPIYSSSFFDSLVDTHGKVCSEKSKSLDELNFKVVFTTSPIEKVYVDENDKVNESYFGSV</sequence>
<dbReference type="Proteomes" id="UP001371456">
    <property type="component" value="Unassembled WGS sequence"/>
</dbReference>
<evidence type="ECO:0000313" key="3">
    <source>
        <dbReference type="Proteomes" id="UP001371456"/>
    </source>
</evidence>
<evidence type="ECO:0000256" key="1">
    <source>
        <dbReference type="SAM" id="MobiDB-lite"/>
    </source>
</evidence>
<name>A0AAN8YKS4_SOLBU</name>
<feature type="region of interest" description="Disordered" evidence="1">
    <location>
        <begin position="1"/>
        <end position="69"/>
    </location>
</feature>